<evidence type="ECO:0008006" key="3">
    <source>
        <dbReference type="Google" id="ProtNLM"/>
    </source>
</evidence>
<gene>
    <name evidence="1" type="ORF">ABS768_16890</name>
</gene>
<evidence type="ECO:0000313" key="1">
    <source>
        <dbReference type="EMBL" id="MFL9839185.1"/>
    </source>
</evidence>
<dbReference type="RefSeq" id="WP_408076132.1">
    <property type="nucleotide sequence ID" value="NZ_JBELQB010000016.1"/>
</dbReference>
<protein>
    <recommendedName>
        <fullName evidence="3">Barstar (Barnase inhibitor)</fullName>
    </recommendedName>
</protein>
<comment type="caution">
    <text evidence="1">The sequence shown here is derived from an EMBL/GenBank/DDBJ whole genome shotgun (WGS) entry which is preliminary data.</text>
</comment>
<dbReference type="EMBL" id="JBELQB010000016">
    <property type="protein sequence ID" value="MFL9839185.1"/>
    <property type="molecule type" value="Genomic_DNA"/>
</dbReference>
<proteinExistence type="predicted"/>
<accession>A0ABW8YGY4</accession>
<keyword evidence="2" id="KW-1185">Reference proteome</keyword>
<organism evidence="1 2">
    <name type="scientific">Flavobacterium rhizophilum</name>
    <dbReference type="NCBI Taxonomy" id="3163296"/>
    <lineage>
        <taxon>Bacteria</taxon>
        <taxon>Pseudomonadati</taxon>
        <taxon>Bacteroidota</taxon>
        <taxon>Flavobacteriia</taxon>
        <taxon>Flavobacteriales</taxon>
        <taxon>Flavobacteriaceae</taxon>
        <taxon>Flavobacterium</taxon>
    </lineage>
</organism>
<sequence length="244" mass="28446">MVNGLKIDFYREESNLTENDSLFECYLEEVKINDDGSVYLSVKKFHLDLSQLSLDGWFKVRIFLKDDICDIIYLEFKDIFFEDGLVTGISIIPDEDFSLYQIYVYNFFVRWKRDELIDWKELSAEAEKEGWIRACFKWTGIATSIIQNGVYVLDANLVSSRTDFYCLLGEVLFGYRGYIGAEGNALLDCLIILSHSGKEHNSILQIVNSKRLEEVFEVEKYDDDSGIKVVYDDMERYGFKIECD</sequence>
<evidence type="ECO:0000313" key="2">
    <source>
        <dbReference type="Proteomes" id="UP001629059"/>
    </source>
</evidence>
<name>A0ABW8YGY4_9FLAO</name>
<dbReference type="Proteomes" id="UP001629059">
    <property type="component" value="Unassembled WGS sequence"/>
</dbReference>
<reference evidence="1 2" key="1">
    <citation type="submission" date="2024-06" db="EMBL/GenBank/DDBJ databases">
        <authorList>
            <person name="Kaempfer P."/>
            <person name="Viver T."/>
        </authorList>
    </citation>
    <scope>NUCLEOTIDE SEQUENCE [LARGE SCALE GENOMIC DNA]</scope>
    <source>
        <strain evidence="1 2">ST-75</strain>
    </source>
</reference>